<evidence type="ECO:0000256" key="1">
    <source>
        <dbReference type="SAM" id="Coils"/>
    </source>
</evidence>
<sequence length="603" mass="67052">MSAQERLQATARDGGSVDVAGALIDHLDLWTGAITKKSSSGRGSNGKIELTGIKKLRELILELAVRGKLVEQNPTDEPACLLLKQIAAEKKQLTKEGKLKKQKKLSLISDEETPFNLPNGWAWARLGALGWITSSSRVHQKDWVNDGVPFFRAREIVQLSKLGHVNNELFISEKLFGELTDGGTTPSKNDIMLTGVGTIGVPYLVKASDRFYFKDASVLIFKNISQIYPDYLLRFFKSPSWINAIHDGSMGTTVHTLTIARANEVLVPLAPLAEQHRIVQKVDELMALCDRLEQQTSDQLEAHETLVDTLLGTLTQSENAAELADSWARLAAHFDTLFTTEQSVDKLKQTILQLAVMGRLVEQDAEDEPVSDLLNRIEKEKAEFIRSGKLKSKKAPAPVNDEEKPYSLPANWTWVRLGRIAETHTGFAFKSREYTTEGTFVLRVTNINQDGTIDTSDAKYISQVAAETTYSKFQLKDNDILLVMVGGSLGKIGVVDSQVLPAVLNQNMWKFQLFGSTSRDYFVYGLKHINENQVVVTSSTHGHLSQSSYLSKLFPLPPLEEQQRIVQKVDELMALCDQLKERLNQASETRCQLAEAVVEGALS</sequence>
<keyword evidence="3" id="KW-0378">Hydrolase</keyword>
<keyword evidence="1" id="KW-0175">Coiled coil</keyword>
<feature type="domain" description="Type I restriction modification DNA specificity" evidence="2">
    <location>
        <begin position="121"/>
        <end position="301"/>
    </location>
</feature>
<proteinExistence type="predicted"/>
<evidence type="ECO:0000259" key="2">
    <source>
        <dbReference type="Pfam" id="PF01420"/>
    </source>
</evidence>
<name>A0ABS6MA88_9GAMM</name>
<keyword evidence="4" id="KW-1185">Reference proteome</keyword>
<dbReference type="GO" id="GO:0016787">
    <property type="term" value="F:hydrolase activity"/>
    <property type="evidence" value="ECO:0007669"/>
    <property type="project" value="UniProtKB-KW"/>
</dbReference>
<keyword evidence="3" id="KW-0255">Endonuclease</keyword>
<feature type="coiled-coil region" evidence="1">
    <location>
        <begin position="562"/>
        <end position="589"/>
    </location>
</feature>
<dbReference type="GO" id="GO:0004519">
    <property type="term" value="F:endonuclease activity"/>
    <property type="evidence" value="ECO:0007669"/>
    <property type="project" value="UniProtKB-KW"/>
</dbReference>
<comment type="caution">
    <text evidence="3">The sequence shown here is derived from an EMBL/GenBank/DDBJ whole genome shotgun (WGS) entry which is preliminary data.</text>
</comment>
<evidence type="ECO:0000313" key="3">
    <source>
        <dbReference type="EMBL" id="MBV0933198.1"/>
    </source>
</evidence>
<dbReference type="CDD" id="cd17278">
    <property type="entry name" value="RMtype1_S_LdeBORF1052P-TRD2-CR2"/>
    <property type="match status" value="1"/>
</dbReference>
<dbReference type="EMBL" id="JAHQZT010000007">
    <property type="protein sequence ID" value="MBV0933198.1"/>
    <property type="molecule type" value="Genomic_DNA"/>
</dbReference>
<feature type="domain" description="Type I restriction modification DNA specificity" evidence="2">
    <location>
        <begin position="409"/>
        <end position="585"/>
    </location>
</feature>
<keyword evidence="3" id="KW-0540">Nuclease</keyword>
<reference evidence="3 4" key="1">
    <citation type="submission" date="2021-06" db="EMBL/GenBank/DDBJ databases">
        <title>Bacterium isolated from marine sediment.</title>
        <authorList>
            <person name="Zhu K.-L."/>
            <person name="Du Z.-J."/>
            <person name="Liang Q.-Y."/>
        </authorList>
    </citation>
    <scope>NUCLEOTIDE SEQUENCE [LARGE SCALE GENOMIC DNA]</scope>
    <source>
        <strain evidence="3 4">A346</strain>
    </source>
</reference>
<protein>
    <submittedName>
        <fullName evidence="3">Restriction endonuclease subunit S</fullName>
        <ecNumber evidence="3">3.1.21.-</ecNumber>
    </submittedName>
</protein>
<gene>
    <name evidence="3" type="ORF">KTN04_07600</name>
</gene>
<accession>A0ABS6MA88</accession>
<dbReference type="PANTHER" id="PTHR43140">
    <property type="entry name" value="TYPE-1 RESTRICTION ENZYME ECOKI SPECIFICITY PROTEIN"/>
    <property type="match status" value="1"/>
</dbReference>
<dbReference type="Pfam" id="PF01420">
    <property type="entry name" value="Methylase_S"/>
    <property type="match status" value="2"/>
</dbReference>
<organism evidence="3 4">
    <name type="scientific">Marinobacterium weihaiense</name>
    <dbReference type="NCBI Taxonomy" id="2851016"/>
    <lineage>
        <taxon>Bacteria</taxon>
        <taxon>Pseudomonadati</taxon>
        <taxon>Pseudomonadota</taxon>
        <taxon>Gammaproteobacteria</taxon>
        <taxon>Oceanospirillales</taxon>
        <taxon>Oceanospirillaceae</taxon>
        <taxon>Marinobacterium</taxon>
    </lineage>
</organism>
<dbReference type="EC" id="3.1.21.-" evidence="3"/>
<dbReference type="PANTHER" id="PTHR43140:SF1">
    <property type="entry name" value="TYPE I RESTRICTION ENZYME ECOKI SPECIFICITY SUBUNIT"/>
    <property type="match status" value="1"/>
</dbReference>
<evidence type="ECO:0000313" key="4">
    <source>
        <dbReference type="Proteomes" id="UP000755551"/>
    </source>
</evidence>
<dbReference type="InterPro" id="IPR051212">
    <property type="entry name" value="Type-I_RE_S_subunit"/>
</dbReference>
<dbReference type="InterPro" id="IPR000055">
    <property type="entry name" value="Restrct_endonuc_typeI_TRD"/>
</dbReference>
<dbReference type="Proteomes" id="UP000755551">
    <property type="component" value="Unassembled WGS sequence"/>
</dbReference>
<dbReference type="RefSeq" id="WP_217334614.1">
    <property type="nucleotide sequence ID" value="NZ_JAHQZT010000007.1"/>
</dbReference>